<feature type="domain" description="DUF8027" evidence="1">
    <location>
        <begin position="1"/>
        <end position="58"/>
    </location>
</feature>
<dbReference type="OrthoDB" id="304367at2157"/>
<evidence type="ECO:0000313" key="2">
    <source>
        <dbReference type="EMBL" id="NUB93146.1"/>
    </source>
</evidence>
<reference evidence="2 5" key="1">
    <citation type="submission" date="2020-06" db="EMBL/GenBank/DDBJ databases">
        <title>Haloterrigena sp. nov., an extremely halophilic archaeon isolated from a saline sediment.</title>
        <authorList>
            <person name="Liu B.-B."/>
        </authorList>
    </citation>
    <scope>NUCLEOTIDE SEQUENCE</scope>
    <source>
        <strain evidence="2">SYSU A121-1</strain>
        <strain evidence="3 5">SYSU A558-1</strain>
    </source>
</reference>
<sequence length="63" mass="7154">MPIPGYDPEDIDEQLEARLDDGEIERKLSDSELEAYRGGDANLIDFLDEEEIERVLERGDGSN</sequence>
<comment type="caution">
    <text evidence="2">The sequence shown here is derived from an EMBL/GenBank/DDBJ whole genome shotgun (WGS) entry which is preliminary data.</text>
</comment>
<proteinExistence type="predicted"/>
<accession>A0A8J8KH37</accession>
<dbReference type="Proteomes" id="UP001016761">
    <property type="component" value="Unassembled WGS sequence"/>
</dbReference>
<dbReference type="EMBL" id="JABURA010000001">
    <property type="protein sequence ID" value="NUB93146.1"/>
    <property type="molecule type" value="Genomic_DNA"/>
</dbReference>
<evidence type="ECO:0000259" key="1">
    <source>
        <dbReference type="Pfam" id="PF26070"/>
    </source>
</evidence>
<evidence type="ECO:0000313" key="5">
    <source>
        <dbReference type="Proteomes" id="UP001016761"/>
    </source>
</evidence>
<protein>
    <recommendedName>
        <fullName evidence="1">DUF8027 domain-containing protein</fullName>
    </recommendedName>
</protein>
<dbReference type="AlphaFoldDB" id="A0A8J8KH37"/>
<name>A0A8J8KH37_9EURY</name>
<gene>
    <name evidence="2" type="ORF">HT576_19245</name>
    <name evidence="3" type="ORF">HTZ84_01230</name>
</gene>
<organism evidence="2 4">
    <name type="scientific">Haloterrigena gelatinilytica</name>
    <dbReference type="NCBI Taxonomy" id="2741724"/>
    <lineage>
        <taxon>Archaea</taxon>
        <taxon>Methanobacteriati</taxon>
        <taxon>Methanobacteriota</taxon>
        <taxon>Stenosarchaea group</taxon>
        <taxon>Halobacteria</taxon>
        <taxon>Halobacteriales</taxon>
        <taxon>Natrialbaceae</taxon>
        <taxon>Haloterrigena</taxon>
    </lineage>
</organism>
<dbReference type="InterPro" id="IPR058340">
    <property type="entry name" value="DUF8027"/>
</dbReference>
<keyword evidence="5" id="KW-1185">Reference proteome</keyword>
<dbReference type="RefSeq" id="WP_174679014.1">
    <property type="nucleotide sequence ID" value="NZ_JABUQZ010000001.1"/>
</dbReference>
<evidence type="ECO:0000313" key="4">
    <source>
        <dbReference type="Proteomes" id="UP000728647"/>
    </source>
</evidence>
<dbReference type="Proteomes" id="UP000728647">
    <property type="component" value="Unassembled WGS sequence"/>
</dbReference>
<dbReference type="EMBL" id="JABUQZ010000001">
    <property type="protein sequence ID" value="NUC70944.1"/>
    <property type="molecule type" value="Genomic_DNA"/>
</dbReference>
<dbReference type="Pfam" id="PF26070">
    <property type="entry name" value="DUF8027"/>
    <property type="match status" value="1"/>
</dbReference>
<evidence type="ECO:0000313" key="3">
    <source>
        <dbReference type="EMBL" id="NUC70944.1"/>
    </source>
</evidence>